<gene>
    <name evidence="3" type="ORF">OIU74_011728</name>
</gene>
<organism evidence="3 4">
    <name type="scientific">Salix koriyanagi</name>
    <dbReference type="NCBI Taxonomy" id="2511006"/>
    <lineage>
        <taxon>Eukaryota</taxon>
        <taxon>Viridiplantae</taxon>
        <taxon>Streptophyta</taxon>
        <taxon>Embryophyta</taxon>
        <taxon>Tracheophyta</taxon>
        <taxon>Spermatophyta</taxon>
        <taxon>Magnoliopsida</taxon>
        <taxon>eudicotyledons</taxon>
        <taxon>Gunneridae</taxon>
        <taxon>Pentapetalae</taxon>
        <taxon>rosids</taxon>
        <taxon>fabids</taxon>
        <taxon>Malpighiales</taxon>
        <taxon>Salicaceae</taxon>
        <taxon>Saliceae</taxon>
        <taxon>Salix</taxon>
    </lineage>
</organism>
<proteinExistence type="predicted"/>
<dbReference type="EMBL" id="JAPFFM010000015">
    <property type="protein sequence ID" value="KAJ6710927.1"/>
    <property type="molecule type" value="Genomic_DNA"/>
</dbReference>
<feature type="compositionally biased region" description="Low complexity" evidence="2">
    <location>
        <begin position="70"/>
        <end position="81"/>
    </location>
</feature>
<feature type="coiled-coil region" evidence="1">
    <location>
        <begin position="19"/>
        <end position="46"/>
    </location>
</feature>
<evidence type="ECO:0000313" key="3">
    <source>
        <dbReference type="EMBL" id="KAJ6710927.1"/>
    </source>
</evidence>
<name>A0A9Q0TG17_9ROSI</name>
<evidence type="ECO:0000313" key="4">
    <source>
        <dbReference type="Proteomes" id="UP001151752"/>
    </source>
</evidence>
<sequence length="107" mass="12325">MLGSTDHVPSLHGPVFQVVKTAETQINKYQNQKEEEEEQLGITQQLIDHVKSFTVDTFKNFPLQEDEAASSSSSFSTTTSSNVQRDLSEWQERQLVMFFPKTRIFRI</sequence>
<keyword evidence="1" id="KW-0175">Coiled coil</keyword>
<reference evidence="3" key="2">
    <citation type="journal article" date="2023" name="Int. J. Mol. Sci.">
        <title>De Novo Assembly and Annotation of 11 Diverse Shrub Willow (Salix) Genomes Reveals Novel Gene Organization in Sex-Linked Regions.</title>
        <authorList>
            <person name="Hyden B."/>
            <person name="Feng K."/>
            <person name="Yates T.B."/>
            <person name="Jawdy S."/>
            <person name="Cereghino C."/>
            <person name="Smart L.B."/>
            <person name="Muchero W."/>
        </authorList>
    </citation>
    <scope>NUCLEOTIDE SEQUENCE</scope>
    <source>
        <tissue evidence="3">Shoot tip</tissue>
    </source>
</reference>
<keyword evidence="4" id="KW-1185">Reference proteome</keyword>
<feature type="region of interest" description="Disordered" evidence="2">
    <location>
        <begin position="65"/>
        <end position="85"/>
    </location>
</feature>
<comment type="caution">
    <text evidence="3">The sequence shown here is derived from an EMBL/GenBank/DDBJ whole genome shotgun (WGS) entry which is preliminary data.</text>
</comment>
<protein>
    <submittedName>
        <fullName evidence="3">Uncharacterized protein</fullName>
    </submittedName>
</protein>
<reference evidence="3" key="1">
    <citation type="submission" date="2022-11" db="EMBL/GenBank/DDBJ databases">
        <authorList>
            <person name="Hyden B.L."/>
            <person name="Feng K."/>
            <person name="Yates T."/>
            <person name="Jawdy S."/>
            <person name="Smart L.B."/>
            <person name="Muchero W."/>
        </authorList>
    </citation>
    <scope>NUCLEOTIDE SEQUENCE</scope>
    <source>
        <tissue evidence="3">Shoot tip</tissue>
    </source>
</reference>
<dbReference type="AlphaFoldDB" id="A0A9Q0TG17"/>
<evidence type="ECO:0000256" key="2">
    <source>
        <dbReference type="SAM" id="MobiDB-lite"/>
    </source>
</evidence>
<accession>A0A9Q0TG17</accession>
<dbReference type="Proteomes" id="UP001151752">
    <property type="component" value="Chromosome 2"/>
</dbReference>
<evidence type="ECO:0000256" key="1">
    <source>
        <dbReference type="SAM" id="Coils"/>
    </source>
</evidence>